<feature type="transmembrane region" description="Helical" evidence="1">
    <location>
        <begin position="24"/>
        <end position="43"/>
    </location>
</feature>
<keyword evidence="1" id="KW-0812">Transmembrane</keyword>
<organism evidence="2 3">
    <name type="scientific">Cytobacillus eiseniae</name>
    <dbReference type="NCBI Taxonomy" id="762947"/>
    <lineage>
        <taxon>Bacteria</taxon>
        <taxon>Bacillati</taxon>
        <taxon>Bacillota</taxon>
        <taxon>Bacilli</taxon>
        <taxon>Bacillales</taxon>
        <taxon>Bacillaceae</taxon>
        <taxon>Cytobacillus</taxon>
    </lineage>
</organism>
<feature type="transmembrane region" description="Helical" evidence="1">
    <location>
        <begin position="141"/>
        <end position="161"/>
    </location>
</feature>
<feature type="transmembrane region" description="Helical" evidence="1">
    <location>
        <begin position="105"/>
        <end position="129"/>
    </location>
</feature>
<feature type="transmembrane region" description="Helical" evidence="1">
    <location>
        <begin position="63"/>
        <end position="85"/>
    </location>
</feature>
<name>A0ABS4RBQ3_9BACI</name>
<evidence type="ECO:0000256" key="1">
    <source>
        <dbReference type="SAM" id="Phobius"/>
    </source>
</evidence>
<comment type="caution">
    <text evidence="2">The sequence shown here is derived from an EMBL/GenBank/DDBJ whole genome shotgun (WGS) entry which is preliminary data.</text>
</comment>
<dbReference type="RefSeq" id="WP_066397608.1">
    <property type="nucleotide sequence ID" value="NZ_JAGIKZ010000003.1"/>
</dbReference>
<protein>
    <submittedName>
        <fullName evidence="2">Uncharacterized protein</fullName>
    </submittedName>
</protein>
<keyword evidence="1" id="KW-1133">Transmembrane helix</keyword>
<gene>
    <name evidence="2" type="ORF">J2Z40_000886</name>
</gene>
<accession>A0ABS4RBQ3</accession>
<keyword evidence="3" id="KW-1185">Reference proteome</keyword>
<evidence type="ECO:0000313" key="3">
    <source>
        <dbReference type="Proteomes" id="UP001519293"/>
    </source>
</evidence>
<sequence>MRKRIFGRFKENQKWDDYINFKSFECRMSLIVTIIMILSFKYLDVYTKFDLYLTPLQNITVYVAQALIGMLGIILAGIAIIVSVLNKDSLNSIEKVNGKGKVQRVLISFEFLTFNIGIGIFLFFLLNLILYSHQELIPVLWFYLVLAISSYFLAFIIFYTISLTGNCIRVFYINDLYSSILDKEKSIYEIANEVRVDYLLYSLHKASNLSPQELLDDLDEFVDSSNIPNKEVIKKYLKNYYSLPKE</sequence>
<proteinExistence type="predicted"/>
<evidence type="ECO:0000313" key="2">
    <source>
        <dbReference type="EMBL" id="MBP2240331.1"/>
    </source>
</evidence>
<dbReference type="EMBL" id="JAGIKZ010000003">
    <property type="protein sequence ID" value="MBP2240331.1"/>
    <property type="molecule type" value="Genomic_DNA"/>
</dbReference>
<keyword evidence="1" id="KW-0472">Membrane</keyword>
<reference evidence="2 3" key="1">
    <citation type="submission" date="2021-03" db="EMBL/GenBank/DDBJ databases">
        <title>Genomic Encyclopedia of Type Strains, Phase IV (KMG-IV): sequencing the most valuable type-strain genomes for metagenomic binning, comparative biology and taxonomic classification.</title>
        <authorList>
            <person name="Goeker M."/>
        </authorList>
    </citation>
    <scope>NUCLEOTIDE SEQUENCE [LARGE SCALE GENOMIC DNA]</scope>
    <source>
        <strain evidence="2 3">DSM 26675</strain>
    </source>
</reference>
<dbReference type="Proteomes" id="UP001519293">
    <property type="component" value="Unassembled WGS sequence"/>
</dbReference>